<evidence type="ECO:0008006" key="5">
    <source>
        <dbReference type="Google" id="ProtNLM"/>
    </source>
</evidence>
<accession>A0A6G1F9J1</accession>
<keyword evidence="4" id="KW-1185">Reference proteome</keyword>
<feature type="compositionally biased region" description="Pro residues" evidence="2">
    <location>
        <begin position="402"/>
        <end position="418"/>
    </location>
</feature>
<dbReference type="EMBL" id="SPHZ02000001">
    <property type="protein sequence ID" value="KAF0933482.1"/>
    <property type="molecule type" value="Genomic_DNA"/>
</dbReference>
<feature type="region of interest" description="Disordered" evidence="2">
    <location>
        <begin position="453"/>
        <end position="486"/>
    </location>
</feature>
<sequence>MAPCILHRASSFSNLPVHRHHFSTFQEASGVSNRHEGLALLTTIVEGDGNCNPASDPLPKQSLLSTSLINKILHLIDALDLPCQRSCVPLDQLLLDTLEALKIAYPKCLSGLSAYHNTSYVQQSLAHLHEVLRLVQGCHSEQKQSRNSVSDKHTATVNQSFEQVGERVIEMLDQVTPFAKQMFSSMENSKNSIAVWPEDLPERRNLPPVHCRPWSPSRHEIAGYPLDIAADVGTSCKDGVTVKTMDQGICSKQTGQSEPPQSTPTGDYSVLQTTPSSVSPHPLSAPPPSPVPVEGLPMLFLSWEAMQDCNPAVPMVASPAAQPVQAAALAAQHGMSIAMGNEGKDEKPSSTSAGEAQPTSLAQQQSVDANAAAAIAPPPPLPSTTNRGPSIEPVQTVANAPAPAPAKGPSAPPPPPPGAGNLAKALRAKKAATKLKRSTQMGSMYRHLRDRVEGGTSYPHGVKSSHDKKARAAPATGGKGGGAGQGMADALAEMTKRSAYFRQIEEDVGTHTTAILELKDAIGAFQSKDMGELARFHHHVEQQLTCLTDETQVLARFEGFPSMKLETLRMAAALYSKLDGIVATLKSWKLQAAAPVSPQLDRVEAYFNKIKDEVDTIERSKDDEMKRFVSHNVQFDFGILVRIKECMVDLSSSCVELALEESQDANDTVAAQAQARNPSAGVSRMLWRVFQLAFRVYNFAGGQDERADRLTSTLAREIEAHASRVT</sequence>
<feature type="region of interest" description="Disordered" evidence="2">
    <location>
        <begin position="399"/>
        <end position="422"/>
    </location>
</feature>
<dbReference type="Proteomes" id="UP000479710">
    <property type="component" value="Unassembled WGS sequence"/>
</dbReference>
<protein>
    <recommendedName>
        <fullName evidence="5">Hydroxyproline-rich glycoprotein family protein</fullName>
    </recommendedName>
</protein>
<dbReference type="AlphaFoldDB" id="A0A6G1F9J1"/>
<feature type="region of interest" description="Disordered" evidence="2">
    <location>
        <begin position="339"/>
        <end position="369"/>
    </location>
</feature>
<feature type="region of interest" description="Disordered" evidence="2">
    <location>
        <begin position="374"/>
        <end position="393"/>
    </location>
</feature>
<dbReference type="OrthoDB" id="2020598at2759"/>
<name>A0A6G1F9J1_9ORYZ</name>
<proteinExistence type="predicted"/>
<feature type="region of interest" description="Disordered" evidence="2">
    <location>
        <begin position="251"/>
        <end position="290"/>
    </location>
</feature>
<keyword evidence="1" id="KW-0175">Coiled coil</keyword>
<dbReference type="InterPro" id="IPR040265">
    <property type="entry name" value="CHUP1/IPGA1-like"/>
</dbReference>
<organism evidence="3 4">
    <name type="scientific">Oryza meyeriana var. granulata</name>
    <dbReference type="NCBI Taxonomy" id="110450"/>
    <lineage>
        <taxon>Eukaryota</taxon>
        <taxon>Viridiplantae</taxon>
        <taxon>Streptophyta</taxon>
        <taxon>Embryophyta</taxon>
        <taxon>Tracheophyta</taxon>
        <taxon>Spermatophyta</taxon>
        <taxon>Magnoliopsida</taxon>
        <taxon>Liliopsida</taxon>
        <taxon>Poales</taxon>
        <taxon>Poaceae</taxon>
        <taxon>BOP clade</taxon>
        <taxon>Oryzoideae</taxon>
        <taxon>Oryzeae</taxon>
        <taxon>Oryzinae</taxon>
        <taxon>Oryza</taxon>
        <taxon>Oryza meyeriana</taxon>
    </lineage>
</organism>
<dbReference type="PANTHER" id="PTHR31342:SF16">
    <property type="entry name" value="TALIN_MIDDLE DOMAIN-CONTAINING PROTEIN"/>
    <property type="match status" value="1"/>
</dbReference>
<evidence type="ECO:0000313" key="3">
    <source>
        <dbReference type="EMBL" id="KAF0933482.1"/>
    </source>
</evidence>
<evidence type="ECO:0000313" key="4">
    <source>
        <dbReference type="Proteomes" id="UP000479710"/>
    </source>
</evidence>
<evidence type="ECO:0000256" key="2">
    <source>
        <dbReference type="SAM" id="MobiDB-lite"/>
    </source>
</evidence>
<dbReference type="PANTHER" id="PTHR31342">
    <property type="entry name" value="PROTEIN CHUP1, CHLOROPLASTIC"/>
    <property type="match status" value="1"/>
</dbReference>
<evidence type="ECO:0000256" key="1">
    <source>
        <dbReference type="ARBA" id="ARBA00023054"/>
    </source>
</evidence>
<feature type="compositionally biased region" description="Polar residues" evidence="2">
    <location>
        <begin position="349"/>
        <end position="368"/>
    </location>
</feature>
<feature type="compositionally biased region" description="Polar residues" evidence="2">
    <location>
        <begin position="251"/>
        <end position="274"/>
    </location>
</feature>
<reference evidence="3 4" key="1">
    <citation type="submission" date="2019-11" db="EMBL/GenBank/DDBJ databases">
        <title>Whole genome sequence of Oryza granulata.</title>
        <authorList>
            <person name="Li W."/>
        </authorList>
    </citation>
    <scope>NUCLEOTIDE SEQUENCE [LARGE SCALE GENOMIC DNA]</scope>
    <source>
        <strain evidence="4">cv. Menghai</strain>
        <tissue evidence="3">Leaf</tissue>
    </source>
</reference>
<comment type="caution">
    <text evidence="3">The sequence shown here is derived from an EMBL/GenBank/DDBJ whole genome shotgun (WGS) entry which is preliminary data.</text>
</comment>
<gene>
    <name evidence="3" type="ORF">E2562_018575</name>
</gene>